<organism evidence="1 2">
    <name type="scientific">Daucus carota subsp. sativus</name>
    <name type="common">Carrot</name>
    <dbReference type="NCBI Taxonomy" id="79200"/>
    <lineage>
        <taxon>Eukaryota</taxon>
        <taxon>Viridiplantae</taxon>
        <taxon>Streptophyta</taxon>
        <taxon>Embryophyta</taxon>
        <taxon>Tracheophyta</taxon>
        <taxon>Spermatophyta</taxon>
        <taxon>Magnoliopsida</taxon>
        <taxon>eudicotyledons</taxon>
        <taxon>Gunneridae</taxon>
        <taxon>Pentapetalae</taxon>
        <taxon>asterids</taxon>
        <taxon>campanulids</taxon>
        <taxon>Apiales</taxon>
        <taxon>Apiaceae</taxon>
        <taxon>Apioideae</taxon>
        <taxon>Scandiceae</taxon>
        <taxon>Daucinae</taxon>
        <taxon>Daucus</taxon>
        <taxon>Daucus sect. Daucus</taxon>
    </lineage>
</organism>
<dbReference type="Proteomes" id="UP000077755">
    <property type="component" value="Chromosome 1"/>
</dbReference>
<reference evidence="1" key="2">
    <citation type="submission" date="2022-03" db="EMBL/GenBank/DDBJ databases">
        <title>Draft title - Genomic analysis of global carrot germplasm unveils the trajectory of domestication and the origin of high carotenoid orange carrot.</title>
        <authorList>
            <person name="Iorizzo M."/>
            <person name="Ellison S."/>
            <person name="Senalik D."/>
            <person name="Macko-Podgorni A."/>
            <person name="Grzebelus D."/>
            <person name="Bostan H."/>
            <person name="Rolling W."/>
            <person name="Curaba J."/>
            <person name="Simon P."/>
        </authorList>
    </citation>
    <scope>NUCLEOTIDE SEQUENCE</scope>
    <source>
        <tissue evidence="1">Leaf</tissue>
    </source>
</reference>
<evidence type="ECO:0000313" key="1">
    <source>
        <dbReference type="EMBL" id="WOG84422.1"/>
    </source>
</evidence>
<name>A0A166I4Q4_DAUCS</name>
<accession>A0A166I4Q4</accession>
<evidence type="ECO:0000313" key="2">
    <source>
        <dbReference type="Proteomes" id="UP000077755"/>
    </source>
</evidence>
<proteinExistence type="predicted"/>
<dbReference type="AlphaFoldDB" id="A0A166I4Q4"/>
<gene>
    <name evidence="1" type="ORF">DCAR_0103605</name>
</gene>
<reference evidence="1" key="1">
    <citation type="journal article" date="2016" name="Nat. Genet.">
        <title>A high-quality carrot genome assembly provides new insights into carotenoid accumulation and asterid genome evolution.</title>
        <authorList>
            <person name="Iorizzo M."/>
            <person name="Ellison S."/>
            <person name="Senalik D."/>
            <person name="Zeng P."/>
            <person name="Satapoomin P."/>
            <person name="Huang J."/>
            <person name="Bowman M."/>
            <person name="Iovene M."/>
            <person name="Sanseverino W."/>
            <person name="Cavagnaro P."/>
            <person name="Yildiz M."/>
            <person name="Macko-Podgorni A."/>
            <person name="Moranska E."/>
            <person name="Grzebelus E."/>
            <person name="Grzebelus D."/>
            <person name="Ashrafi H."/>
            <person name="Zheng Z."/>
            <person name="Cheng S."/>
            <person name="Spooner D."/>
            <person name="Van Deynze A."/>
            <person name="Simon P."/>
        </authorList>
    </citation>
    <scope>NUCLEOTIDE SEQUENCE</scope>
    <source>
        <tissue evidence="1">Leaf</tissue>
    </source>
</reference>
<dbReference type="EMBL" id="CP093343">
    <property type="protein sequence ID" value="WOG84422.1"/>
    <property type="molecule type" value="Genomic_DNA"/>
</dbReference>
<keyword evidence="2" id="KW-1185">Reference proteome</keyword>
<dbReference type="Gramene" id="KZN10742">
    <property type="protein sequence ID" value="KZN10742"/>
    <property type="gene ID" value="DCAR_003398"/>
</dbReference>
<protein>
    <submittedName>
        <fullName evidence="1">Uncharacterized protein</fullName>
    </submittedName>
</protein>
<sequence>MSVFFDSTHTRNFWAIVSPVREPVMIMNPFD</sequence>